<dbReference type="PANTHER" id="PTHR13061:SF29">
    <property type="entry name" value="GAMMA CARBONIC ANHYDRASE-LIKE 1, MITOCHONDRIAL-RELATED"/>
    <property type="match status" value="1"/>
</dbReference>
<keyword evidence="2" id="KW-1185">Reference proteome</keyword>
<dbReference type="InterPro" id="IPR001451">
    <property type="entry name" value="Hexapep"/>
</dbReference>
<dbReference type="Proteomes" id="UP000694660">
    <property type="component" value="Unassembled WGS sequence"/>
</dbReference>
<dbReference type="PANTHER" id="PTHR13061">
    <property type="entry name" value="DYNACTIN SUBUNIT P25"/>
    <property type="match status" value="1"/>
</dbReference>
<dbReference type="AlphaFoldDB" id="A0A944DKC8"/>
<accession>A0A944DKC8</accession>
<dbReference type="EMBL" id="JAEKFT010000003">
    <property type="protein sequence ID" value="MBT0960364.1"/>
    <property type="molecule type" value="Genomic_DNA"/>
</dbReference>
<proteinExistence type="predicted"/>
<dbReference type="CDD" id="cd04645">
    <property type="entry name" value="LbH_gamma_CA_like"/>
    <property type="match status" value="1"/>
</dbReference>
<dbReference type="Pfam" id="PF00132">
    <property type="entry name" value="Hexapep"/>
    <property type="match status" value="2"/>
</dbReference>
<name>A0A944DKC8_DENI1</name>
<reference evidence="2" key="1">
    <citation type="journal article" date="2022" name="ISME J.">
        <title>Genetic and phylogenetic analysis of dissimilatory iodate-reducing bacteria identifies potential niches across the world's oceans.</title>
        <authorList>
            <person name="Reyes-Umana V."/>
            <person name="Henning Z."/>
            <person name="Lee K."/>
            <person name="Barnum T.P."/>
            <person name="Coates J.D."/>
        </authorList>
    </citation>
    <scope>NUCLEOTIDE SEQUENCE [LARGE SCALE GENOMIC DNA]</scope>
    <source>
        <strain evidence="2">IR12</strain>
    </source>
</reference>
<dbReference type="InterPro" id="IPR050484">
    <property type="entry name" value="Transf_Hexapept/Carb_Anhydrase"/>
</dbReference>
<dbReference type="InterPro" id="IPR011004">
    <property type="entry name" value="Trimer_LpxA-like_sf"/>
</dbReference>
<dbReference type="RefSeq" id="WP_214360112.1">
    <property type="nucleotide sequence ID" value="NZ_JAEKFT010000003.1"/>
</dbReference>
<comment type="caution">
    <text evidence="1">The sequence shown here is derived from an EMBL/GenBank/DDBJ whole genome shotgun (WGS) entry which is preliminary data.</text>
</comment>
<sequence length="185" mass="19395">MAIYALDQRTPVLGAGSWVADNATVLGRVILGRNVSIWYNAVLRGDNDPITIGDNSNVQDGSVLHTDDGVPLTIGANVTIGHMVMLHGCEIGDGSLIGINAVVLNGAKIGRGCLIGANALIPEGREIPDHSLVVGSPGRIIRTLTDEEVAGLIDSAENYVRHLSEHAEGLRRIDTPSDTGYVAKG</sequence>
<organism evidence="1 2">
    <name type="scientific">Denitromonas iodatirespirans</name>
    <dbReference type="NCBI Taxonomy" id="2795389"/>
    <lineage>
        <taxon>Bacteria</taxon>
        <taxon>Pseudomonadati</taxon>
        <taxon>Pseudomonadota</taxon>
        <taxon>Betaproteobacteria</taxon>
        <taxon>Rhodocyclales</taxon>
        <taxon>Zoogloeaceae</taxon>
        <taxon>Denitromonas</taxon>
    </lineage>
</organism>
<evidence type="ECO:0000313" key="2">
    <source>
        <dbReference type="Proteomes" id="UP000694660"/>
    </source>
</evidence>
<protein>
    <submittedName>
        <fullName evidence="1">Gamma carbonic anhydrase family protein</fullName>
    </submittedName>
</protein>
<dbReference type="InterPro" id="IPR047324">
    <property type="entry name" value="LbH_gamma_CA-like"/>
</dbReference>
<gene>
    <name evidence="1" type="ORF">I8J34_04180</name>
</gene>
<dbReference type="Gene3D" id="2.160.10.10">
    <property type="entry name" value="Hexapeptide repeat proteins"/>
    <property type="match status" value="1"/>
</dbReference>
<dbReference type="SUPFAM" id="SSF51161">
    <property type="entry name" value="Trimeric LpxA-like enzymes"/>
    <property type="match status" value="1"/>
</dbReference>
<evidence type="ECO:0000313" key="1">
    <source>
        <dbReference type="EMBL" id="MBT0960364.1"/>
    </source>
</evidence>